<reference evidence="1 2" key="1">
    <citation type="journal article" date="2023" name="bioRxiv">
        <title>High-quality genome assemblies of four members of thePodospora anserinaspecies complex.</title>
        <authorList>
            <person name="Ament-Velasquez S.L."/>
            <person name="Vogan A.A."/>
            <person name="Wallerman O."/>
            <person name="Hartmann F."/>
            <person name="Gautier V."/>
            <person name="Silar P."/>
            <person name="Giraud T."/>
            <person name="Johannesson H."/>
        </authorList>
    </citation>
    <scope>NUCLEOTIDE SEQUENCE [LARGE SCALE GENOMIC DNA]</scope>
    <source>
        <strain evidence="1 2">CBS 415.72m</strain>
    </source>
</reference>
<dbReference type="RefSeq" id="XP_062741504.1">
    <property type="nucleotide sequence ID" value="XM_062890661.1"/>
</dbReference>
<sequence length="231" mass="26447">MGCHENVSIDYRCVNTSHNHSQPPPFNLSKAYRASDWANDKPRVENYLHTSDLTGATKMLRIHHDPKTQFAPDAYDWIVKMYPNPYKPAGTVYNYLAKVLTINTPDVQDYSGFEGLQLNLMVVAVAHDSPVIEVYYEICRPMENQAKREEMRKRGLAWARPLITDEAIGSSWLSISEEREFLEVRAAHKVRITGTPEGVHALFYDMLIKVRESNGMIIKMAIELSREFTKG</sequence>
<proteinExistence type="predicted"/>
<dbReference type="EMBL" id="JAFFHA010000007">
    <property type="protein sequence ID" value="KAK4652529.1"/>
    <property type="molecule type" value="Genomic_DNA"/>
</dbReference>
<keyword evidence="2" id="KW-1185">Reference proteome</keyword>
<gene>
    <name evidence="1" type="ORF">QC762_502355</name>
</gene>
<dbReference type="GeneID" id="87910568"/>
<protein>
    <submittedName>
        <fullName evidence="1">Uncharacterized protein</fullName>
    </submittedName>
</protein>
<comment type="caution">
    <text evidence="1">The sequence shown here is derived from an EMBL/GenBank/DDBJ whole genome shotgun (WGS) entry which is preliminary data.</text>
</comment>
<dbReference type="Proteomes" id="UP001323405">
    <property type="component" value="Unassembled WGS sequence"/>
</dbReference>
<evidence type="ECO:0000313" key="2">
    <source>
        <dbReference type="Proteomes" id="UP001323405"/>
    </source>
</evidence>
<accession>A0ABR0G9U6</accession>
<evidence type="ECO:0000313" key="1">
    <source>
        <dbReference type="EMBL" id="KAK4652529.1"/>
    </source>
</evidence>
<organism evidence="1 2">
    <name type="scientific">Podospora pseudocomata</name>
    <dbReference type="NCBI Taxonomy" id="2093779"/>
    <lineage>
        <taxon>Eukaryota</taxon>
        <taxon>Fungi</taxon>
        <taxon>Dikarya</taxon>
        <taxon>Ascomycota</taxon>
        <taxon>Pezizomycotina</taxon>
        <taxon>Sordariomycetes</taxon>
        <taxon>Sordariomycetidae</taxon>
        <taxon>Sordariales</taxon>
        <taxon>Podosporaceae</taxon>
        <taxon>Podospora</taxon>
    </lineage>
</organism>
<name>A0ABR0G9U6_9PEZI</name>